<organism evidence="1 2">
    <name type="scientific">Stylophora pistillata</name>
    <name type="common">Smooth cauliflower coral</name>
    <dbReference type="NCBI Taxonomy" id="50429"/>
    <lineage>
        <taxon>Eukaryota</taxon>
        <taxon>Metazoa</taxon>
        <taxon>Cnidaria</taxon>
        <taxon>Anthozoa</taxon>
        <taxon>Hexacorallia</taxon>
        <taxon>Scleractinia</taxon>
        <taxon>Astrocoeniina</taxon>
        <taxon>Pocilloporidae</taxon>
        <taxon>Stylophora</taxon>
    </lineage>
</organism>
<keyword evidence="2" id="KW-1185">Reference proteome</keyword>
<gene>
    <name evidence="1" type="ORF">AWC38_SpisGene13327</name>
</gene>
<dbReference type="EMBL" id="LSMT01000249">
    <property type="protein sequence ID" value="PFX22150.1"/>
    <property type="molecule type" value="Genomic_DNA"/>
</dbReference>
<comment type="caution">
    <text evidence="1">The sequence shown here is derived from an EMBL/GenBank/DDBJ whole genome shotgun (WGS) entry which is preliminary data.</text>
</comment>
<dbReference type="OrthoDB" id="6090131at2759"/>
<name>A0A2B4S016_STYPI</name>
<evidence type="ECO:0000313" key="1">
    <source>
        <dbReference type="EMBL" id="PFX22150.1"/>
    </source>
</evidence>
<sequence>MPATPLTLLIAHRVREQVKVQVQRSGKMKIWGGSRTQRASILSSQIAFCEKGDLYMECRRISCKERSGKLCKFCEKDETTSAPLPTRRPYPDYGKLPNFHYLSWSATPTDGREPDDLQPLAQIKRCFEESELVSRDSEAIRRFSDEYIVSEKLVAEDPGTVSWMFLNYFSLGDKEAFKMASEGVPDVNLQYSDYFVGLEGLAKASYHEKITVCGFDPYPLRKGKSLTESPGHPLRTWFLAEKCGTVIAAHCDRMAGLCEGCSHVGAVLFAVEVGGRIRDSTRSTQEKNKWLLPSHMKEIPYLPVSEIDFTSAKKKHELMVERKVTPMATRCNPGIQITRTPAPTPEEQKTFFTSISGCTVKPAVLSLVTPFNEQYTCKEIDNVPKPLPNSLFKRECTQLDYMELLQQCQQVSLEITPD</sequence>
<proteinExistence type="predicted"/>
<accession>A0A2B4S016</accession>
<protein>
    <submittedName>
        <fullName evidence="1">Uncharacterized protein</fullName>
    </submittedName>
</protein>
<dbReference type="PANTHER" id="PTHR47526:SF4">
    <property type="entry name" value="SWIM-TYPE DOMAIN-CONTAINING PROTEIN"/>
    <property type="match status" value="1"/>
</dbReference>
<dbReference type="AlphaFoldDB" id="A0A2B4S016"/>
<evidence type="ECO:0000313" key="2">
    <source>
        <dbReference type="Proteomes" id="UP000225706"/>
    </source>
</evidence>
<dbReference type="PANTHER" id="PTHR47526">
    <property type="entry name" value="ATP-DEPENDENT DNA HELICASE"/>
    <property type="match status" value="1"/>
</dbReference>
<reference evidence="2" key="1">
    <citation type="journal article" date="2017" name="bioRxiv">
        <title>Comparative analysis of the genomes of Stylophora pistillata and Acropora digitifera provides evidence for extensive differences between species of corals.</title>
        <authorList>
            <person name="Voolstra C.R."/>
            <person name="Li Y."/>
            <person name="Liew Y.J."/>
            <person name="Baumgarten S."/>
            <person name="Zoccola D."/>
            <person name="Flot J.-F."/>
            <person name="Tambutte S."/>
            <person name="Allemand D."/>
            <person name="Aranda M."/>
        </authorList>
    </citation>
    <scope>NUCLEOTIDE SEQUENCE [LARGE SCALE GENOMIC DNA]</scope>
</reference>
<dbReference type="Proteomes" id="UP000225706">
    <property type="component" value="Unassembled WGS sequence"/>
</dbReference>